<keyword evidence="1" id="KW-0645">Protease</keyword>
<dbReference type="Proteomes" id="UP000663845">
    <property type="component" value="Unassembled WGS sequence"/>
</dbReference>
<dbReference type="EMBL" id="CAJNOG010000313">
    <property type="protein sequence ID" value="CAF1166450.1"/>
    <property type="molecule type" value="Genomic_DNA"/>
</dbReference>
<protein>
    <submittedName>
        <fullName evidence="14">Uncharacterized protein</fullName>
    </submittedName>
</protein>
<dbReference type="GO" id="GO:0015074">
    <property type="term" value="P:DNA integration"/>
    <property type="evidence" value="ECO:0007669"/>
    <property type="project" value="InterPro"/>
</dbReference>
<keyword evidence="8" id="KW-0862">Zinc</keyword>
<dbReference type="Gene3D" id="1.10.340.70">
    <property type="match status" value="1"/>
</dbReference>
<sequence length="1071" mass="124126">MTMNQIATSITAEISKMVCMDLILGQDWCYNNNAMINFQEKTVKVNLRVGHGEQQIIIPFDIDQQHICVVRAIETTNKNINQCRTCHEYFESKNQLIEHLTKEDHGTKSPLNNIQQVVFNKLEHLTDLIQQRQTQFMINKHQNLFDLTKPSMIKTSIHHTIQTDNHFPIYHHPRRTSNKIREIIQDETKKMLEEGIIRPSISSWSSPVVIVTKKDGSPRFCVDYRKINSITRKDVYPLPRIDDIIEQLSGSSWFTKIDLKNGYHQLPISEQDKMKTAFSTQDGLFEFNRLPQGLLNSPPTFQRVVNDTLGNLRWQMCLCYLDDIVIYSKSFDQHIKDVDMVFSTLGRADFKLNVDKCELLQKEITFLGYKINDQGLLPSDEHVQAMKNFPLPTSSKHAYSFVQTANFFRKFIRNFATVAAPLTKFNRKDVTFKWTDEEQRSFDTLRNHLISSPVLHLPDRTSQFKLQTDASDTGIGGVLLQMTENGYKPVGYASKSLSKSEKKYSTIEKEAMAVWWCITKKFNTYLQGQTFIVETDHQPLSWLNKQPYNNARVDRWGVALQEYDYKIKYIQGKKNRIADCLSRYPLQEMLDQEENDLVVPQAYVSAVTRSVTKTGISSTSLMDKQQNNPKTNGQTNDMVINNTQQQQNESIDTELSSQTTTEHNQNEEIFFNDEVLKTHQQLDEEIQDILRNMEKQTNFIVKDNGILYKRKIRTNGQIYDLRYVPHSLRRNVLSIYHDSTYNGSHFGIKRTFYKIRDRYFWPNQFNDIKKHILSCVNCKKNNHIRRKSDGHLQPIIAPQGIMERVAMDFVGKLPTSTGGNQYVIVLTDLLSKFVIIKPVRDCSSTTAVKFLVEDVMLKFGIPKEIITDNGTHFISSLFNSLTKMMGCCHVKISPYHAQANGQCERFNGTFLPKVLTLTNEKNSNWDDKLLPVAFNYNNTQHAVTKFTPFELMFGRECRVPADPINDIHEPMPSAYAMEMEKYMNFAKIIARKNIEKNQQEMKSRYDANRKNPVYKVGDKVLVFNQHPANKLAPKYIGPYSVVQRLGNKTYEVQFNSTSPVYRVTVDKMQLY</sequence>
<dbReference type="InterPro" id="IPR012337">
    <property type="entry name" value="RNaseH-like_sf"/>
</dbReference>
<dbReference type="Gene3D" id="3.10.10.10">
    <property type="entry name" value="HIV Type 1 Reverse Transcriptase, subunit A, domain 1"/>
    <property type="match status" value="1"/>
</dbReference>
<reference evidence="14" key="1">
    <citation type="submission" date="2021-02" db="EMBL/GenBank/DDBJ databases">
        <authorList>
            <person name="Nowell W R."/>
        </authorList>
    </citation>
    <scope>NUCLEOTIDE SEQUENCE</scope>
</reference>
<dbReference type="AlphaFoldDB" id="A0A819G013"/>
<dbReference type="InterPro" id="IPR043502">
    <property type="entry name" value="DNA/RNA_pol_sf"/>
</dbReference>
<evidence type="ECO:0000313" key="14">
    <source>
        <dbReference type="EMBL" id="CAF3877425.1"/>
    </source>
</evidence>
<dbReference type="EMBL" id="CAJOAZ010005412">
    <property type="protein sequence ID" value="CAF4098964.1"/>
    <property type="molecule type" value="Genomic_DNA"/>
</dbReference>
<keyword evidence="5" id="KW-0255">Endonuclease</keyword>
<accession>A0A819G013</accession>
<dbReference type="Proteomes" id="UP000663891">
    <property type="component" value="Unassembled WGS sequence"/>
</dbReference>
<dbReference type="InterPro" id="IPR041373">
    <property type="entry name" value="RT_RNaseH"/>
</dbReference>
<dbReference type="PROSITE" id="PS50994">
    <property type="entry name" value="INTEGRASE"/>
    <property type="match status" value="1"/>
</dbReference>
<evidence type="ECO:0000259" key="11">
    <source>
        <dbReference type="PROSITE" id="PS50994"/>
    </source>
</evidence>
<dbReference type="PANTHER" id="PTHR37984:SF5">
    <property type="entry name" value="PROTEIN NYNRIN-LIKE"/>
    <property type="match status" value="1"/>
</dbReference>
<dbReference type="Gene3D" id="3.30.420.10">
    <property type="entry name" value="Ribonuclease H-like superfamily/Ribonuclease H"/>
    <property type="match status" value="1"/>
</dbReference>
<dbReference type="GO" id="GO:0008233">
    <property type="term" value="F:peptidase activity"/>
    <property type="evidence" value="ECO:0007669"/>
    <property type="project" value="UniProtKB-KW"/>
</dbReference>
<keyword evidence="4" id="KW-0540">Nuclease</keyword>
<dbReference type="InterPro" id="IPR036397">
    <property type="entry name" value="RNaseH_sf"/>
</dbReference>
<keyword evidence="7" id="KW-0695">RNA-directed DNA polymerase</keyword>
<dbReference type="EMBL" id="CAJNON010002306">
    <property type="protein sequence ID" value="CAF1506585.1"/>
    <property type="molecule type" value="Genomic_DNA"/>
</dbReference>
<dbReference type="Pfam" id="PF17917">
    <property type="entry name" value="RT_RNaseH"/>
    <property type="match status" value="1"/>
</dbReference>
<dbReference type="GO" id="GO:0004519">
    <property type="term" value="F:endonuclease activity"/>
    <property type="evidence" value="ECO:0007669"/>
    <property type="project" value="UniProtKB-KW"/>
</dbReference>
<comment type="caution">
    <text evidence="14">The sequence shown here is derived from an EMBL/GenBank/DDBJ whole genome shotgun (WGS) entry which is preliminary data.</text>
</comment>
<dbReference type="SUPFAM" id="SSF53098">
    <property type="entry name" value="Ribonuclease H-like"/>
    <property type="match status" value="1"/>
</dbReference>
<keyword evidence="8" id="KW-0863">Zinc-finger</keyword>
<evidence type="ECO:0000256" key="6">
    <source>
        <dbReference type="ARBA" id="ARBA00022801"/>
    </source>
</evidence>
<dbReference type="GO" id="GO:0008270">
    <property type="term" value="F:zinc ion binding"/>
    <property type="evidence" value="ECO:0007669"/>
    <property type="project" value="UniProtKB-KW"/>
</dbReference>
<feature type="domain" description="Integrase catalytic" evidence="11">
    <location>
        <begin position="794"/>
        <end position="956"/>
    </location>
</feature>
<evidence type="ECO:0000313" key="15">
    <source>
        <dbReference type="EMBL" id="CAF4098964.1"/>
    </source>
</evidence>
<dbReference type="PROSITE" id="PS50157">
    <property type="entry name" value="ZINC_FINGER_C2H2_2"/>
    <property type="match status" value="1"/>
</dbReference>
<dbReference type="Proteomes" id="UP000663881">
    <property type="component" value="Unassembled WGS sequence"/>
</dbReference>
<keyword evidence="2" id="KW-0808">Transferase</keyword>
<dbReference type="FunFam" id="1.10.340.70:FF:000001">
    <property type="entry name" value="Retrovirus-related Pol polyprotein from transposon gypsy-like Protein"/>
    <property type="match status" value="1"/>
</dbReference>
<dbReference type="CDD" id="cd01647">
    <property type="entry name" value="RT_LTR"/>
    <property type="match status" value="1"/>
</dbReference>
<evidence type="ECO:0000256" key="4">
    <source>
        <dbReference type="ARBA" id="ARBA00022722"/>
    </source>
</evidence>
<dbReference type="EMBL" id="CAJOAY010001711">
    <property type="protein sequence ID" value="CAF3877425.1"/>
    <property type="molecule type" value="Genomic_DNA"/>
</dbReference>
<organism evidence="14 16">
    <name type="scientific">Adineta steineri</name>
    <dbReference type="NCBI Taxonomy" id="433720"/>
    <lineage>
        <taxon>Eukaryota</taxon>
        <taxon>Metazoa</taxon>
        <taxon>Spiralia</taxon>
        <taxon>Gnathifera</taxon>
        <taxon>Rotifera</taxon>
        <taxon>Eurotatoria</taxon>
        <taxon>Bdelloidea</taxon>
        <taxon>Adinetida</taxon>
        <taxon>Adinetidae</taxon>
        <taxon>Adineta</taxon>
    </lineage>
</organism>
<dbReference type="OrthoDB" id="4369127at2759"/>
<dbReference type="CDD" id="cd09274">
    <property type="entry name" value="RNase_HI_RT_Ty3"/>
    <property type="match status" value="1"/>
</dbReference>
<proteinExistence type="predicted"/>
<evidence type="ECO:0000313" key="12">
    <source>
        <dbReference type="EMBL" id="CAF1166450.1"/>
    </source>
</evidence>
<dbReference type="InterPro" id="IPR043128">
    <property type="entry name" value="Rev_trsase/Diguanyl_cyclase"/>
</dbReference>
<evidence type="ECO:0000313" key="13">
    <source>
        <dbReference type="EMBL" id="CAF1506585.1"/>
    </source>
</evidence>
<keyword evidence="8" id="KW-0479">Metal-binding</keyword>
<dbReference type="Pfam" id="PF00078">
    <property type="entry name" value="RVT_1"/>
    <property type="match status" value="1"/>
</dbReference>
<dbReference type="Pfam" id="PF17921">
    <property type="entry name" value="Integrase_H2C2"/>
    <property type="match status" value="1"/>
</dbReference>
<dbReference type="InterPro" id="IPR041588">
    <property type="entry name" value="Integrase_H2C2"/>
</dbReference>
<dbReference type="Pfam" id="PF00665">
    <property type="entry name" value="rve"/>
    <property type="match status" value="1"/>
</dbReference>
<evidence type="ECO:0000256" key="8">
    <source>
        <dbReference type="PROSITE-ProRule" id="PRU00042"/>
    </source>
</evidence>
<feature type="domain" description="C2H2-type" evidence="9">
    <location>
        <begin position="81"/>
        <end position="110"/>
    </location>
</feature>
<dbReference type="InterPro" id="IPR001584">
    <property type="entry name" value="Integrase_cat-core"/>
</dbReference>
<dbReference type="Gene3D" id="3.30.70.270">
    <property type="match status" value="2"/>
</dbReference>
<evidence type="ECO:0000256" key="2">
    <source>
        <dbReference type="ARBA" id="ARBA00022679"/>
    </source>
</evidence>
<evidence type="ECO:0000256" key="1">
    <source>
        <dbReference type="ARBA" id="ARBA00022670"/>
    </source>
</evidence>
<dbReference type="PROSITE" id="PS00028">
    <property type="entry name" value="ZINC_FINGER_C2H2_1"/>
    <property type="match status" value="1"/>
</dbReference>
<keyword evidence="3" id="KW-0548">Nucleotidyltransferase</keyword>
<dbReference type="FunFam" id="3.10.10.10:FF:000007">
    <property type="entry name" value="Retrovirus-related Pol polyprotein from transposon 17.6-like Protein"/>
    <property type="match status" value="1"/>
</dbReference>
<dbReference type="FunFam" id="3.10.20.370:FF:000001">
    <property type="entry name" value="Retrovirus-related Pol polyprotein from transposon 17.6-like protein"/>
    <property type="match status" value="1"/>
</dbReference>
<dbReference type="Proteomes" id="UP000663844">
    <property type="component" value="Unassembled WGS sequence"/>
</dbReference>
<dbReference type="InterPro" id="IPR013087">
    <property type="entry name" value="Znf_C2H2_type"/>
</dbReference>
<dbReference type="FunFam" id="3.30.70.270:FF:000020">
    <property type="entry name" value="Transposon Tf2-6 polyprotein-like Protein"/>
    <property type="match status" value="1"/>
</dbReference>
<dbReference type="PANTHER" id="PTHR37984">
    <property type="entry name" value="PROTEIN CBG26694"/>
    <property type="match status" value="1"/>
</dbReference>
<gene>
    <name evidence="12" type="ORF">JYZ213_LOCUS24958</name>
    <name evidence="14" type="ORF">OKA104_LOCUS22949</name>
    <name evidence="15" type="ORF">OXD698_LOCUS35319</name>
    <name evidence="13" type="ORF">VCS650_LOCUS42538</name>
</gene>
<evidence type="ECO:0000256" key="5">
    <source>
        <dbReference type="ARBA" id="ARBA00022759"/>
    </source>
</evidence>
<evidence type="ECO:0000256" key="3">
    <source>
        <dbReference type="ARBA" id="ARBA00022695"/>
    </source>
</evidence>
<dbReference type="InterPro" id="IPR050951">
    <property type="entry name" value="Retrovirus_Pol_polyprotein"/>
</dbReference>
<dbReference type="InterPro" id="IPR000477">
    <property type="entry name" value="RT_dom"/>
</dbReference>
<dbReference type="SUPFAM" id="SSF56672">
    <property type="entry name" value="DNA/RNA polymerases"/>
    <property type="match status" value="1"/>
</dbReference>
<dbReference type="GO" id="GO:0006508">
    <property type="term" value="P:proteolysis"/>
    <property type="evidence" value="ECO:0007669"/>
    <property type="project" value="UniProtKB-KW"/>
</dbReference>
<dbReference type="PROSITE" id="PS50878">
    <property type="entry name" value="RT_POL"/>
    <property type="match status" value="1"/>
</dbReference>
<evidence type="ECO:0000313" key="16">
    <source>
        <dbReference type="Proteomes" id="UP000663881"/>
    </source>
</evidence>
<dbReference type="GO" id="GO:0003676">
    <property type="term" value="F:nucleic acid binding"/>
    <property type="evidence" value="ECO:0007669"/>
    <property type="project" value="InterPro"/>
</dbReference>
<keyword evidence="6" id="KW-0378">Hydrolase</keyword>
<dbReference type="GO" id="GO:0003964">
    <property type="term" value="F:RNA-directed DNA polymerase activity"/>
    <property type="evidence" value="ECO:0007669"/>
    <property type="project" value="UniProtKB-KW"/>
</dbReference>
<name>A0A819G013_9BILA</name>
<dbReference type="FunFam" id="3.30.420.10:FF:000032">
    <property type="entry name" value="Retrovirus-related Pol polyprotein from transposon 297-like Protein"/>
    <property type="match status" value="1"/>
</dbReference>
<evidence type="ECO:0000259" key="9">
    <source>
        <dbReference type="PROSITE" id="PS50157"/>
    </source>
</evidence>
<feature type="domain" description="Reverse transcriptase" evidence="10">
    <location>
        <begin position="192"/>
        <end position="371"/>
    </location>
</feature>
<evidence type="ECO:0000259" key="10">
    <source>
        <dbReference type="PROSITE" id="PS50878"/>
    </source>
</evidence>
<evidence type="ECO:0000256" key="7">
    <source>
        <dbReference type="ARBA" id="ARBA00022918"/>
    </source>
</evidence>